<feature type="compositionally biased region" description="Pro residues" evidence="1">
    <location>
        <begin position="46"/>
        <end position="56"/>
    </location>
</feature>
<evidence type="ECO:0000256" key="1">
    <source>
        <dbReference type="SAM" id="MobiDB-lite"/>
    </source>
</evidence>
<accession>A0A9N7YHP7</accession>
<organism evidence="2 3">
    <name type="scientific">Pleuronectes platessa</name>
    <name type="common">European plaice</name>
    <dbReference type="NCBI Taxonomy" id="8262"/>
    <lineage>
        <taxon>Eukaryota</taxon>
        <taxon>Metazoa</taxon>
        <taxon>Chordata</taxon>
        <taxon>Craniata</taxon>
        <taxon>Vertebrata</taxon>
        <taxon>Euteleostomi</taxon>
        <taxon>Actinopterygii</taxon>
        <taxon>Neopterygii</taxon>
        <taxon>Teleostei</taxon>
        <taxon>Neoteleostei</taxon>
        <taxon>Acanthomorphata</taxon>
        <taxon>Carangaria</taxon>
        <taxon>Pleuronectiformes</taxon>
        <taxon>Pleuronectoidei</taxon>
        <taxon>Pleuronectidae</taxon>
        <taxon>Pleuronectes</taxon>
    </lineage>
</organism>
<sequence>MKRFPPPPPPPPPLLLFSHVKFGLAQKAAEHLAMRRSAACWLLGPPTTPTRSPSPPSHYQRSMAPHCRLEETKAEQPSLLSEANAVTTTNWHSWIFTCFSESNRLKEKVVKRCPRLHPARKTNRVPGFLLITHSSTKPWCVYVHRRLCCVASRCVRRPRCVQSGSRFRDKQTSQFHPGGLIPEAVSCSSLLQPCQGPASVAAHDRTDLISETQRSWLHIPSCLGPELTVSSTSADHPPKITLQRGDTHPLSSRPVLTKGPCQAKSGALKRCNLIWRGCSASQPLSDEDMWDQLFVVLLVVGSRSAGLRDESLVNG</sequence>
<keyword evidence="3" id="KW-1185">Reference proteome</keyword>
<protein>
    <submittedName>
        <fullName evidence="2">Uncharacterized protein</fullName>
    </submittedName>
</protein>
<dbReference type="AlphaFoldDB" id="A0A9N7YHP7"/>
<proteinExistence type="predicted"/>
<feature type="region of interest" description="Disordered" evidence="1">
    <location>
        <begin position="45"/>
        <end position="64"/>
    </location>
</feature>
<gene>
    <name evidence="2" type="ORF">PLEPLA_LOCUS19937</name>
</gene>
<reference evidence="2" key="1">
    <citation type="submission" date="2020-03" db="EMBL/GenBank/DDBJ databases">
        <authorList>
            <person name="Weist P."/>
        </authorList>
    </citation>
    <scope>NUCLEOTIDE SEQUENCE</scope>
</reference>
<evidence type="ECO:0000313" key="3">
    <source>
        <dbReference type="Proteomes" id="UP001153269"/>
    </source>
</evidence>
<dbReference type="Proteomes" id="UP001153269">
    <property type="component" value="Unassembled WGS sequence"/>
</dbReference>
<evidence type="ECO:0000313" key="2">
    <source>
        <dbReference type="EMBL" id="CAB1431880.1"/>
    </source>
</evidence>
<comment type="caution">
    <text evidence="2">The sequence shown here is derived from an EMBL/GenBank/DDBJ whole genome shotgun (WGS) entry which is preliminary data.</text>
</comment>
<name>A0A9N7YHP7_PLEPL</name>
<dbReference type="EMBL" id="CADEAL010001381">
    <property type="protein sequence ID" value="CAB1431880.1"/>
    <property type="molecule type" value="Genomic_DNA"/>
</dbReference>